<keyword evidence="6" id="KW-0067">ATP-binding</keyword>
<dbReference type="InterPro" id="IPR017871">
    <property type="entry name" value="ABC_transporter-like_CS"/>
</dbReference>
<dbReference type="Proteomes" id="UP000682733">
    <property type="component" value="Unassembled WGS sequence"/>
</dbReference>
<dbReference type="PANTHER" id="PTHR43790:SF1">
    <property type="entry name" value="XYLOSE IMPORT ATP-BINDING PROTEIN XYLG"/>
    <property type="match status" value="1"/>
</dbReference>
<keyword evidence="1" id="KW-0813">Transport</keyword>
<evidence type="ECO:0000313" key="11">
    <source>
        <dbReference type="EMBL" id="CAF3623190.1"/>
    </source>
</evidence>
<dbReference type="GO" id="GO:0005524">
    <property type="term" value="F:ATP binding"/>
    <property type="evidence" value="ECO:0007669"/>
    <property type="project" value="UniProtKB-KW"/>
</dbReference>
<gene>
    <name evidence="10" type="ORF">OVA965_LOCUS6510</name>
    <name evidence="11" type="ORF">TMI583_LOCUS6506</name>
</gene>
<evidence type="ECO:0000256" key="2">
    <source>
        <dbReference type="ARBA" id="ARBA00022475"/>
    </source>
</evidence>
<organism evidence="11 12">
    <name type="scientific">Didymodactylos carnosus</name>
    <dbReference type="NCBI Taxonomy" id="1234261"/>
    <lineage>
        <taxon>Eukaryota</taxon>
        <taxon>Metazoa</taxon>
        <taxon>Spiralia</taxon>
        <taxon>Gnathifera</taxon>
        <taxon>Rotifera</taxon>
        <taxon>Eurotatoria</taxon>
        <taxon>Bdelloidea</taxon>
        <taxon>Philodinida</taxon>
        <taxon>Philodinidae</taxon>
        <taxon>Didymodactylos</taxon>
    </lineage>
</organism>
<accession>A0A8S2HH51</accession>
<keyword evidence="4" id="KW-0677">Repeat</keyword>
<keyword evidence="3" id="KW-0762">Sugar transport</keyword>
<dbReference type="Pfam" id="PF00005">
    <property type="entry name" value="ABC_tran"/>
    <property type="match status" value="2"/>
</dbReference>
<dbReference type="InterPro" id="IPR027417">
    <property type="entry name" value="P-loop_NTPase"/>
</dbReference>
<dbReference type="InterPro" id="IPR003439">
    <property type="entry name" value="ABC_transporter-like_ATP-bd"/>
</dbReference>
<dbReference type="GO" id="GO:0016887">
    <property type="term" value="F:ATP hydrolysis activity"/>
    <property type="evidence" value="ECO:0007669"/>
    <property type="project" value="InterPro"/>
</dbReference>
<evidence type="ECO:0000256" key="7">
    <source>
        <dbReference type="ARBA" id="ARBA00022967"/>
    </source>
</evidence>
<sequence>MGKKTFYRSIKDSQVDGIAIVHQELATSPHLSVVENMFIGDYRSRFGFVNFTQQLEEAKAALALVNVHNLDPNERMGSLSVAKQQLIEIAKALAKKARILVLDEPTSSLNDQDSQHLLKVMKDLKQEGITIIFVSHKLDEVLAVSDSIVAIRDGKFVSQYPNDPKVVNEARLIRDIVGRELNFRFPPKPKTVLGETFLEIKNFSVEHPAIVGRDIVKRVSLSVKAGEIVGIAGIVGSGRTELFMALFGRSYGRNFRGQVLVRNKPIQLRSPHDAIRKGVMYASEDRKSLGLVQLSSVRENIGMSAFDRFSRFGFLKTKEIASYAEQMRTSMRIKVPTIEYAAGTLSGGNQQKVVLARALTAQPDVLIIDEPTRGIDIGSKYEIYEIIYRLASYGKAVIVISSEIPELLGITDRVYVMANGEIKGEVDTKEATQEGIISLALLKKINEQAGIGKN</sequence>
<dbReference type="PROSITE" id="PS50893">
    <property type="entry name" value="ABC_TRANSPORTER_2"/>
    <property type="match status" value="1"/>
</dbReference>
<keyword evidence="5" id="KW-0547">Nucleotide-binding</keyword>
<evidence type="ECO:0000313" key="12">
    <source>
        <dbReference type="Proteomes" id="UP000682733"/>
    </source>
</evidence>
<keyword evidence="8" id="KW-0472">Membrane</keyword>
<keyword evidence="2" id="KW-1003">Cell membrane</keyword>
<comment type="caution">
    <text evidence="11">The sequence shown here is derived from an EMBL/GenBank/DDBJ whole genome shotgun (WGS) entry which is preliminary data.</text>
</comment>
<evidence type="ECO:0000313" key="10">
    <source>
        <dbReference type="EMBL" id="CAF0838296.1"/>
    </source>
</evidence>
<evidence type="ECO:0000259" key="9">
    <source>
        <dbReference type="PROSITE" id="PS50893"/>
    </source>
</evidence>
<dbReference type="EMBL" id="CAJOBA010001970">
    <property type="protein sequence ID" value="CAF3623190.1"/>
    <property type="molecule type" value="Genomic_DNA"/>
</dbReference>
<dbReference type="EMBL" id="CAJNOK010001970">
    <property type="protein sequence ID" value="CAF0838296.1"/>
    <property type="molecule type" value="Genomic_DNA"/>
</dbReference>
<evidence type="ECO:0000256" key="3">
    <source>
        <dbReference type="ARBA" id="ARBA00022597"/>
    </source>
</evidence>
<evidence type="ECO:0000256" key="5">
    <source>
        <dbReference type="ARBA" id="ARBA00022741"/>
    </source>
</evidence>
<dbReference type="SUPFAM" id="SSF52540">
    <property type="entry name" value="P-loop containing nucleoside triphosphate hydrolases"/>
    <property type="match status" value="2"/>
</dbReference>
<name>A0A8S2HH51_9BILA</name>
<protein>
    <recommendedName>
        <fullName evidence="9">ABC transporter domain-containing protein</fullName>
    </recommendedName>
</protein>
<evidence type="ECO:0000256" key="4">
    <source>
        <dbReference type="ARBA" id="ARBA00022737"/>
    </source>
</evidence>
<dbReference type="InterPro" id="IPR050107">
    <property type="entry name" value="ABC_carbohydrate_import_ATPase"/>
</dbReference>
<dbReference type="AlphaFoldDB" id="A0A8S2HH51"/>
<dbReference type="InterPro" id="IPR003593">
    <property type="entry name" value="AAA+_ATPase"/>
</dbReference>
<evidence type="ECO:0000256" key="6">
    <source>
        <dbReference type="ARBA" id="ARBA00022840"/>
    </source>
</evidence>
<dbReference type="PANTHER" id="PTHR43790">
    <property type="entry name" value="CARBOHYDRATE TRANSPORT ATP-BINDING PROTEIN MG119-RELATED"/>
    <property type="match status" value="1"/>
</dbReference>
<evidence type="ECO:0000256" key="1">
    <source>
        <dbReference type="ARBA" id="ARBA00022448"/>
    </source>
</evidence>
<evidence type="ECO:0000256" key="8">
    <source>
        <dbReference type="ARBA" id="ARBA00023136"/>
    </source>
</evidence>
<reference evidence="11" key="1">
    <citation type="submission" date="2021-02" db="EMBL/GenBank/DDBJ databases">
        <authorList>
            <person name="Nowell W R."/>
        </authorList>
    </citation>
    <scope>NUCLEOTIDE SEQUENCE</scope>
</reference>
<dbReference type="SMART" id="SM00382">
    <property type="entry name" value="AAA"/>
    <property type="match status" value="2"/>
</dbReference>
<dbReference type="Proteomes" id="UP000677228">
    <property type="component" value="Unassembled WGS sequence"/>
</dbReference>
<dbReference type="PROSITE" id="PS00211">
    <property type="entry name" value="ABC_TRANSPORTER_1"/>
    <property type="match status" value="1"/>
</dbReference>
<dbReference type="Gene3D" id="3.40.50.300">
    <property type="entry name" value="P-loop containing nucleotide triphosphate hydrolases"/>
    <property type="match status" value="2"/>
</dbReference>
<dbReference type="CDD" id="cd03215">
    <property type="entry name" value="ABC_Carb_Monos_II"/>
    <property type="match status" value="1"/>
</dbReference>
<proteinExistence type="predicted"/>
<feature type="domain" description="ABC transporter" evidence="9">
    <location>
        <begin position="198"/>
        <end position="444"/>
    </location>
</feature>
<keyword evidence="7" id="KW-1278">Translocase</keyword>